<dbReference type="OrthoDB" id="2692215at2"/>
<evidence type="ECO:0000313" key="2">
    <source>
        <dbReference type="Proteomes" id="UP000199159"/>
    </source>
</evidence>
<reference evidence="2" key="1">
    <citation type="submission" date="2016-10" db="EMBL/GenBank/DDBJ databases">
        <authorList>
            <person name="Varghese N."/>
            <person name="Submissions S."/>
        </authorList>
    </citation>
    <scope>NUCLEOTIDE SEQUENCE [LARGE SCALE GENOMIC DNA]</scope>
    <source>
        <strain evidence="2">IBRC-M10078</strain>
    </source>
</reference>
<sequence length="119" mass="13184">MANRKALLLGVLIGGTVGSVSTLLTTSMSGKELRKKIKRNNIIIGNHYSSIKANGLNLVNDLKKATKYSTQELGLLADEIKTSILKWEESTKNSRDRIQKELSEIEDSLKSLEKAVKQK</sequence>
<dbReference type="AlphaFoldDB" id="A0A1H0UWC4"/>
<dbReference type="Proteomes" id="UP000199159">
    <property type="component" value="Unassembled WGS sequence"/>
</dbReference>
<organism evidence="1 2">
    <name type="scientific">Litchfieldia salsa</name>
    <dbReference type="NCBI Taxonomy" id="930152"/>
    <lineage>
        <taxon>Bacteria</taxon>
        <taxon>Bacillati</taxon>
        <taxon>Bacillota</taxon>
        <taxon>Bacilli</taxon>
        <taxon>Bacillales</taxon>
        <taxon>Bacillaceae</taxon>
        <taxon>Litchfieldia</taxon>
    </lineage>
</organism>
<dbReference type="InterPro" id="IPR052928">
    <property type="entry name" value="Desiccation-related_membrane"/>
</dbReference>
<protein>
    <submittedName>
        <fullName evidence="1">Gas vesicle protein</fullName>
    </submittedName>
</protein>
<dbReference type="PANTHER" id="PTHR35792">
    <property type="entry name" value="GENERAL STRESS PROTEIN"/>
    <property type="match status" value="1"/>
</dbReference>
<dbReference type="STRING" id="930152.SAMN05216565_105201"/>
<keyword evidence="2" id="KW-1185">Reference proteome</keyword>
<dbReference type="PANTHER" id="PTHR35792:SF3">
    <property type="entry name" value="IG HYPOTHETICAL 17707"/>
    <property type="match status" value="1"/>
</dbReference>
<accession>A0A1H0UWC4</accession>
<proteinExistence type="predicted"/>
<dbReference type="EMBL" id="FNJU01000005">
    <property type="protein sequence ID" value="SDP70228.1"/>
    <property type="molecule type" value="Genomic_DNA"/>
</dbReference>
<name>A0A1H0UWC4_9BACI</name>
<dbReference type="RefSeq" id="WP_090854572.1">
    <property type="nucleotide sequence ID" value="NZ_FNJU01000005.1"/>
</dbReference>
<gene>
    <name evidence="1" type="ORF">SAMN05216565_105201</name>
</gene>
<evidence type="ECO:0000313" key="1">
    <source>
        <dbReference type="EMBL" id="SDP70228.1"/>
    </source>
</evidence>